<reference evidence="3" key="1">
    <citation type="submission" date="2024-07" db="EMBL/GenBank/DDBJ databases">
        <title>Two chromosome-level genome assemblies of Korean endemic species Abeliophyllum distichum and Forsythia ovata (Oleaceae).</title>
        <authorList>
            <person name="Jang H."/>
        </authorList>
    </citation>
    <scope>NUCLEOTIDE SEQUENCE [LARGE SCALE GENOMIC DNA]</scope>
</reference>
<gene>
    <name evidence="2" type="ORF">Adt_39949</name>
</gene>
<feature type="region of interest" description="Disordered" evidence="1">
    <location>
        <begin position="56"/>
        <end position="89"/>
    </location>
</feature>
<evidence type="ECO:0000313" key="2">
    <source>
        <dbReference type="EMBL" id="KAL2471813.1"/>
    </source>
</evidence>
<feature type="compositionally biased region" description="Polar residues" evidence="1">
    <location>
        <begin position="63"/>
        <end position="72"/>
    </location>
</feature>
<organism evidence="2 3">
    <name type="scientific">Abeliophyllum distichum</name>
    <dbReference type="NCBI Taxonomy" id="126358"/>
    <lineage>
        <taxon>Eukaryota</taxon>
        <taxon>Viridiplantae</taxon>
        <taxon>Streptophyta</taxon>
        <taxon>Embryophyta</taxon>
        <taxon>Tracheophyta</taxon>
        <taxon>Spermatophyta</taxon>
        <taxon>Magnoliopsida</taxon>
        <taxon>eudicotyledons</taxon>
        <taxon>Gunneridae</taxon>
        <taxon>Pentapetalae</taxon>
        <taxon>asterids</taxon>
        <taxon>lamiids</taxon>
        <taxon>Lamiales</taxon>
        <taxon>Oleaceae</taxon>
        <taxon>Forsythieae</taxon>
        <taxon>Abeliophyllum</taxon>
    </lineage>
</organism>
<keyword evidence="3" id="KW-1185">Reference proteome</keyword>
<comment type="caution">
    <text evidence="2">The sequence shown here is derived from an EMBL/GenBank/DDBJ whole genome shotgun (WGS) entry which is preliminary data.</text>
</comment>
<sequence>MQSIGNNAKYFTHLIGNQVRFTIPPYYPSLTEVSEDQQARLRSIIEKNDEGHVRGVGRVLKGTSPSLDSTAASKAPKETSHQFSGDYQNDNLRFPMYEAQLRRMQRKIKLLKNSILGIVPEQDEDDHKGLGDM</sequence>
<dbReference type="Proteomes" id="UP001604336">
    <property type="component" value="Unassembled WGS sequence"/>
</dbReference>
<protein>
    <submittedName>
        <fullName evidence="2">Uncharacterized protein</fullName>
    </submittedName>
</protein>
<dbReference type="EMBL" id="JBFOLK010000012">
    <property type="protein sequence ID" value="KAL2471813.1"/>
    <property type="molecule type" value="Genomic_DNA"/>
</dbReference>
<name>A0ABD1Q6J5_9LAMI</name>
<dbReference type="AlphaFoldDB" id="A0ABD1Q6J5"/>
<evidence type="ECO:0000256" key="1">
    <source>
        <dbReference type="SAM" id="MobiDB-lite"/>
    </source>
</evidence>
<accession>A0ABD1Q6J5</accession>
<proteinExistence type="predicted"/>
<evidence type="ECO:0000313" key="3">
    <source>
        <dbReference type="Proteomes" id="UP001604336"/>
    </source>
</evidence>